<dbReference type="Proteomes" id="UP001283361">
    <property type="component" value="Unassembled WGS sequence"/>
</dbReference>
<evidence type="ECO:0000313" key="8">
    <source>
        <dbReference type="Proteomes" id="UP001283361"/>
    </source>
</evidence>
<dbReference type="PROSITE" id="PS51022">
    <property type="entry name" value="L27"/>
    <property type="match status" value="1"/>
</dbReference>
<evidence type="ECO:0000313" key="7">
    <source>
        <dbReference type="EMBL" id="KAK3798964.1"/>
    </source>
</evidence>
<dbReference type="PANTHER" id="PTHR23122">
    <property type="entry name" value="MEMBRANE-ASSOCIATED GUANYLATE KINASE MAGUK"/>
    <property type="match status" value="1"/>
</dbReference>
<comment type="caution">
    <text evidence="7">The sequence shown here is derived from an EMBL/GenBank/DDBJ whole genome shotgun (WGS) entry which is preliminary data.</text>
</comment>
<dbReference type="SUPFAM" id="SSF101288">
    <property type="entry name" value="L27 domain"/>
    <property type="match status" value="1"/>
</dbReference>
<dbReference type="InterPro" id="IPR001478">
    <property type="entry name" value="PDZ"/>
</dbReference>
<feature type="domain" description="Guanylate kinase-like" evidence="4">
    <location>
        <begin position="434"/>
        <end position="624"/>
    </location>
</feature>
<dbReference type="InterPro" id="IPR020590">
    <property type="entry name" value="Guanylate_kinase_CS"/>
</dbReference>
<dbReference type="SMART" id="SM00228">
    <property type="entry name" value="PDZ"/>
    <property type="match status" value="1"/>
</dbReference>
<dbReference type="InterPro" id="IPR008145">
    <property type="entry name" value="GK/Ca_channel_bsu"/>
</dbReference>
<feature type="domain" description="PDZ" evidence="5">
    <location>
        <begin position="173"/>
        <end position="250"/>
    </location>
</feature>
<name>A0AAE1B403_9GAST</name>
<dbReference type="Gene3D" id="2.30.30.40">
    <property type="entry name" value="SH3 Domains"/>
    <property type="match status" value="1"/>
</dbReference>
<proteinExistence type="inferred from homology"/>
<dbReference type="InterPro" id="IPR014775">
    <property type="entry name" value="L27_C"/>
</dbReference>
<evidence type="ECO:0000259" key="6">
    <source>
        <dbReference type="PROSITE" id="PS51022"/>
    </source>
</evidence>
<dbReference type="InterPro" id="IPR036892">
    <property type="entry name" value="L27_dom_sf"/>
</dbReference>
<dbReference type="SMART" id="SM00569">
    <property type="entry name" value="L27"/>
    <property type="match status" value="2"/>
</dbReference>
<dbReference type="InterPro" id="IPR004172">
    <property type="entry name" value="L27_dom"/>
</dbReference>
<dbReference type="PROSITE" id="PS50106">
    <property type="entry name" value="PDZ"/>
    <property type="match status" value="1"/>
</dbReference>
<dbReference type="InterPro" id="IPR036028">
    <property type="entry name" value="SH3-like_dom_sf"/>
</dbReference>
<sequence length="639" mass="72528">MLTAAQTKHGARPEKEHGGDGTRTPSGRRSRTMPVNLPLFPHVKIDTDAQKLLVALPTLESRLPNKEPEIHYLRRFLRNRNLHLILRIYRQFRARQGSIRPAADFAVSQAADVYCEIRYRIEDPQVRELLGILSKPHMQALLFSHDKVACEDYEPRIDPVPSGAGDDETIIKIVRLIKNNEPLGATIYLNERTGCVEIARILHGGAAYRSGLLNAGDEIHEINGEPVRGLEPDKIVAMLSEVSGSVMLKLVPCMRTNIGRKTKLKVRCLFSFDPGTDEHIPCREAGLPFKMGDILEIVNDEDATWWQALRVEEPVPTNTDVPVPVPVPHSRSAPATTPGSGGTVTPVPARLVPSKHYQESVEVMRRVKLREARNPPRSISPCRYSPKIPKQTRLRKTMYHIVQSGGVFSDFDTDEIPTYEEVELYRPKQPLKVFRPIIFIGPPGIGRNELKRRLKASSPQHFEEVVPYTSREKRPHEEDGKEYNFLTREDMESQIIAQKFVEYGEYKGNLYGTSLESIKSVIQKSKVCLLAPHTQALKFIRTAELRPYIIFIKAPGMERMKYTRLEQHARATHTETTPPFSAEELRDITEMSAKMEERYSHFFDAVIVNDDLHEAAAALIKLAAKIEREDQWVPVGWAY</sequence>
<organism evidence="7 8">
    <name type="scientific">Elysia crispata</name>
    <name type="common">lettuce slug</name>
    <dbReference type="NCBI Taxonomy" id="231223"/>
    <lineage>
        <taxon>Eukaryota</taxon>
        <taxon>Metazoa</taxon>
        <taxon>Spiralia</taxon>
        <taxon>Lophotrochozoa</taxon>
        <taxon>Mollusca</taxon>
        <taxon>Gastropoda</taxon>
        <taxon>Heterobranchia</taxon>
        <taxon>Euthyneura</taxon>
        <taxon>Panpulmonata</taxon>
        <taxon>Sacoglossa</taxon>
        <taxon>Placobranchoidea</taxon>
        <taxon>Plakobranchidae</taxon>
        <taxon>Elysia</taxon>
    </lineage>
</organism>
<evidence type="ECO:0000256" key="3">
    <source>
        <dbReference type="SAM" id="MobiDB-lite"/>
    </source>
</evidence>
<reference evidence="7" key="1">
    <citation type="journal article" date="2023" name="G3 (Bethesda)">
        <title>A reference genome for the long-term kleptoplast-retaining sea slug Elysia crispata morphotype clarki.</title>
        <authorList>
            <person name="Eastman K.E."/>
            <person name="Pendleton A.L."/>
            <person name="Shaikh M.A."/>
            <person name="Suttiyut T."/>
            <person name="Ogas R."/>
            <person name="Tomko P."/>
            <person name="Gavelis G."/>
            <person name="Widhalm J.R."/>
            <person name="Wisecaver J.H."/>
        </authorList>
    </citation>
    <scope>NUCLEOTIDE SEQUENCE</scope>
    <source>
        <strain evidence="7">ECLA1</strain>
    </source>
</reference>
<dbReference type="InterPro" id="IPR008144">
    <property type="entry name" value="Guanylate_kin-like_dom"/>
</dbReference>
<dbReference type="SUPFAM" id="SSF50156">
    <property type="entry name" value="PDZ domain-like"/>
    <property type="match status" value="1"/>
</dbReference>
<dbReference type="Gene3D" id="1.10.287.650">
    <property type="entry name" value="L27 domain"/>
    <property type="match status" value="1"/>
</dbReference>
<keyword evidence="2" id="KW-0728">SH3 domain</keyword>
<evidence type="ECO:0008006" key="9">
    <source>
        <dbReference type="Google" id="ProtNLM"/>
    </source>
</evidence>
<dbReference type="InterPro" id="IPR036034">
    <property type="entry name" value="PDZ_sf"/>
</dbReference>
<dbReference type="PROSITE" id="PS00856">
    <property type="entry name" value="GUANYLATE_KINASE_1"/>
    <property type="match status" value="1"/>
</dbReference>
<accession>A0AAE1B403</accession>
<dbReference type="Pfam" id="PF00625">
    <property type="entry name" value="Guanylate_kin"/>
    <property type="match status" value="1"/>
</dbReference>
<dbReference type="SUPFAM" id="SSF50044">
    <property type="entry name" value="SH3-domain"/>
    <property type="match status" value="1"/>
</dbReference>
<keyword evidence="8" id="KW-1185">Reference proteome</keyword>
<dbReference type="Gene3D" id="3.40.50.300">
    <property type="entry name" value="P-loop containing nucleotide triphosphate hydrolases"/>
    <property type="match status" value="1"/>
</dbReference>
<protein>
    <recommendedName>
        <fullName evidence="9">MAGUK p55 subfamily member 7</fullName>
    </recommendedName>
</protein>
<feature type="compositionally biased region" description="Basic and acidic residues" evidence="3">
    <location>
        <begin position="11"/>
        <end position="20"/>
    </location>
</feature>
<dbReference type="CDD" id="cd00071">
    <property type="entry name" value="GMPK"/>
    <property type="match status" value="1"/>
</dbReference>
<dbReference type="Gene3D" id="2.30.42.10">
    <property type="match status" value="1"/>
</dbReference>
<dbReference type="AlphaFoldDB" id="A0AAE1B403"/>
<feature type="domain" description="L27" evidence="6">
    <location>
        <begin position="103"/>
        <end position="156"/>
    </location>
</feature>
<dbReference type="PROSITE" id="PS50052">
    <property type="entry name" value="GUANYLATE_KINASE_2"/>
    <property type="match status" value="1"/>
</dbReference>
<dbReference type="Pfam" id="PF02828">
    <property type="entry name" value="L27"/>
    <property type="match status" value="1"/>
</dbReference>
<evidence type="ECO:0000256" key="1">
    <source>
        <dbReference type="ARBA" id="ARBA00007014"/>
    </source>
</evidence>
<evidence type="ECO:0000259" key="5">
    <source>
        <dbReference type="PROSITE" id="PS50106"/>
    </source>
</evidence>
<dbReference type="Pfam" id="PF00595">
    <property type="entry name" value="PDZ"/>
    <property type="match status" value="1"/>
</dbReference>
<dbReference type="InterPro" id="IPR027417">
    <property type="entry name" value="P-loop_NTPase"/>
</dbReference>
<dbReference type="InterPro" id="IPR050716">
    <property type="entry name" value="MAGUK"/>
</dbReference>
<comment type="similarity">
    <text evidence="1">Belongs to the MAGUK family.</text>
</comment>
<evidence type="ECO:0000256" key="2">
    <source>
        <dbReference type="ARBA" id="ARBA00022443"/>
    </source>
</evidence>
<dbReference type="SUPFAM" id="SSF52540">
    <property type="entry name" value="P-loop containing nucleoside triphosphate hydrolases"/>
    <property type="match status" value="1"/>
</dbReference>
<dbReference type="EMBL" id="JAWDGP010000607">
    <property type="protein sequence ID" value="KAK3798964.1"/>
    <property type="molecule type" value="Genomic_DNA"/>
</dbReference>
<evidence type="ECO:0000259" key="4">
    <source>
        <dbReference type="PROSITE" id="PS50052"/>
    </source>
</evidence>
<feature type="region of interest" description="Disordered" evidence="3">
    <location>
        <begin position="1"/>
        <end position="33"/>
    </location>
</feature>
<gene>
    <name evidence="7" type="ORF">RRG08_009159</name>
</gene>
<dbReference type="CDD" id="cd06799">
    <property type="entry name" value="PDZ_MPP3-MPP4-MPP7-like"/>
    <property type="match status" value="1"/>
</dbReference>
<dbReference type="SMART" id="SM00072">
    <property type="entry name" value="GuKc"/>
    <property type="match status" value="1"/>
</dbReference>